<gene>
    <name evidence="1" type="ORF">SAMN05192568_101992</name>
</gene>
<dbReference type="OrthoDB" id="8443793at2"/>
<evidence type="ECO:0000313" key="1">
    <source>
        <dbReference type="EMBL" id="SFM10786.1"/>
    </source>
</evidence>
<protein>
    <submittedName>
        <fullName evidence="1">Uncharacterized ACR, COG1399</fullName>
    </submittedName>
</protein>
<reference evidence="2" key="1">
    <citation type="submission" date="2016-10" db="EMBL/GenBank/DDBJ databases">
        <authorList>
            <person name="Varghese N."/>
            <person name="Submissions S."/>
        </authorList>
    </citation>
    <scope>NUCLEOTIDE SEQUENCE [LARGE SCALE GENOMIC DNA]</scope>
    <source>
        <strain evidence="2">BL36</strain>
    </source>
</reference>
<dbReference type="Pfam" id="PF02620">
    <property type="entry name" value="YceD"/>
    <property type="match status" value="1"/>
</dbReference>
<dbReference type="AlphaFoldDB" id="A0A1I4N634"/>
<organism evidence="1 2">
    <name type="scientific">Methylobacterium pseudosasicola</name>
    <dbReference type="NCBI Taxonomy" id="582667"/>
    <lineage>
        <taxon>Bacteria</taxon>
        <taxon>Pseudomonadati</taxon>
        <taxon>Pseudomonadota</taxon>
        <taxon>Alphaproteobacteria</taxon>
        <taxon>Hyphomicrobiales</taxon>
        <taxon>Methylobacteriaceae</taxon>
        <taxon>Methylobacterium</taxon>
    </lineage>
</organism>
<name>A0A1I4N634_9HYPH</name>
<dbReference type="RefSeq" id="WP_092042888.1">
    <property type="nucleotide sequence ID" value="NZ_FOTK01000019.1"/>
</dbReference>
<keyword evidence="2" id="KW-1185">Reference proteome</keyword>
<proteinExistence type="predicted"/>
<sequence length="171" mass="18246">MRHRTGPESGPLTRWVNVERLPQGRGAATVEASPAECTALAADFKIPAIRDLVGRFEISGSTNRMTVTGMVEAVVTQICTVSLEPFEGPVREPVEVVFTDTDQLAGTDAEDVEVPDPLIGGRIDFGALTAEFLALGLDPYPRKPGIAFEPVVAGEDAGPFDALRRLRDGEG</sequence>
<dbReference type="InterPro" id="IPR003772">
    <property type="entry name" value="YceD"/>
</dbReference>
<dbReference type="STRING" id="582667.SAMN05192568_101992"/>
<dbReference type="Proteomes" id="UP000199048">
    <property type="component" value="Unassembled WGS sequence"/>
</dbReference>
<accession>A0A1I4N634</accession>
<evidence type="ECO:0000313" key="2">
    <source>
        <dbReference type="Proteomes" id="UP000199048"/>
    </source>
</evidence>
<dbReference type="EMBL" id="FOTK01000019">
    <property type="protein sequence ID" value="SFM10786.1"/>
    <property type="molecule type" value="Genomic_DNA"/>
</dbReference>